<evidence type="ECO:0000313" key="1">
    <source>
        <dbReference type="EMBL" id="BBO65992.1"/>
    </source>
</evidence>
<dbReference type="RefSeq" id="YP_010746230.1">
    <property type="nucleotide sequence ID" value="NC_073177.1"/>
</dbReference>
<reference evidence="1 2" key="1">
    <citation type="submission" date="2019-11" db="EMBL/GenBank/DDBJ databases">
        <title>Analysis of Salmonella phage vB_StyS-sam.</title>
        <authorList>
            <person name="Sabzali S."/>
            <person name="Bouzari M."/>
        </authorList>
    </citation>
    <scope>NUCLEOTIDE SEQUENCE [LARGE SCALE GENOMIC DNA]</scope>
</reference>
<organism evidence="1 2">
    <name type="scientific">Salmonella phage vB_StyS-sam</name>
    <dbReference type="NCBI Taxonomy" id="2664131"/>
    <lineage>
        <taxon>Viruses</taxon>
        <taxon>Duplodnaviria</taxon>
        <taxon>Heunggongvirae</taxon>
        <taxon>Uroviricota</taxon>
        <taxon>Caudoviricetes</taxon>
        <taxon>Sarkviridae</taxon>
        <taxon>Guernseyvirinae</taxon>
        <taxon>Jerseyvirus</taxon>
        <taxon>Jerseyvirus vsam</taxon>
    </lineage>
</organism>
<protein>
    <submittedName>
        <fullName evidence="1">Uncharacterized protein</fullName>
    </submittedName>
</protein>
<sequence>MELAFSAARRLIDTRSGGNSQTVRPGRVTYLITSRVIASAFSLPSDSAAAALVSFCSCRCVFFASSACAFCCCCETRLARPSTHPLL</sequence>
<name>A0A5K7YBT8_9CAUD</name>
<keyword evidence="2" id="KW-1185">Reference proteome</keyword>
<evidence type="ECO:0000313" key="2">
    <source>
        <dbReference type="Proteomes" id="UP000332081"/>
    </source>
</evidence>
<dbReference type="EMBL" id="LC507823">
    <property type="protein sequence ID" value="BBO65992.1"/>
    <property type="molecule type" value="Genomic_DNA"/>
</dbReference>
<dbReference type="Proteomes" id="UP000332081">
    <property type="component" value="Segment"/>
</dbReference>
<dbReference type="KEGG" id="vg:79712963"/>
<dbReference type="GeneID" id="79712963"/>
<proteinExistence type="predicted"/>
<accession>A0A5K7YBT8</accession>